<name>A0ABP8J6A2_9MICO</name>
<dbReference type="Pfam" id="PF03466">
    <property type="entry name" value="LysR_substrate"/>
    <property type="match status" value="1"/>
</dbReference>
<dbReference type="InterPro" id="IPR000847">
    <property type="entry name" value="LysR_HTH_N"/>
</dbReference>
<dbReference type="InterPro" id="IPR036390">
    <property type="entry name" value="WH_DNA-bd_sf"/>
</dbReference>
<accession>A0ABP8J6A2</accession>
<dbReference type="Pfam" id="PF00126">
    <property type="entry name" value="HTH_1"/>
    <property type="match status" value="1"/>
</dbReference>
<dbReference type="PROSITE" id="PS50931">
    <property type="entry name" value="HTH_LYSR"/>
    <property type="match status" value="1"/>
</dbReference>
<keyword evidence="7" id="KW-1185">Reference proteome</keyword>
<evidence type="ECO:0000256" key="2">
    <source>
        <dbReference type="ARBA" id="ARBA00023015"/>
    </source>
</evidence>
<evidence type="ECO:0000256" key="3">
    <source>
        <dbReference type="ARBA" id="ARBA00023125"/>
    </source>
</evidence>
<comment type="caution">
    <text evidence="6">The sequence shown here is derived from an EMBL/GenBank/DDBJ whole genome shotgun (WGS) entry which is preliminary data.</text>
</comment>
<dbReference type="RefSeq" id="WP_345030053.1">
    <property type="nucleotide sequence ID" value="NZ_BAABGL010000003.1"/>
</dbReference>
<comment type="similarity">
    <text evidence="1">Belongs to the LysR transcriptional regulatory family.</text>
</comment>
<evidence type="ECO:0000256" key="1">
    <source>
        <dbReference type="ARBA" id="ARBA00009437"/>
    </source>
</evidence>
<dbReference type="EMBL" id="BAABGL010000003">
    <property type="protein sequence ID" value="GAA4385856.1"/>
    <property type="molecule type" value="Genomic_DNA"/>
</dbReference>
<evidence type="ECO:0000256" key="4">
    <source>
        <dbReference type="ARBA" id="ARBA00023163"/>
    </source>
</evidence>
<proteinExistence type="inferred from homology"/>
<evidence type="ECO:0000259" key="5">
    <source>
        <dbReference type="PROSITE" id="PS50931"/>
    </source>
</evidence>
<gene>
    <name evidence="6" type="ORF">GCM10023167_08130</name>
</gene>
<dbReference type="SUPFAM" id="SSF53850">
    <property type="entry name" value="Periplasmic binding protein-like II"/>
    <property type="match status" value="1"/>
</dbReference>
<reference evidence="7" key="1">
    <citation type="journal article" date="2019" name="Int. J. Syst. Evol. Microbiol.">
        <title>The Global Catalogue of Microorganisms (GCM) 10K type strain sequencing project: providing services to taxonomists for standard genome sequencing and annotation.</title>
        <authorList>
            <consortium name="The Broad Institute Genomics Platform"/>
            <consortium name="The Broad Institute Genome Sequencing Center for Infectious Disease"/>
            <person name="Wu L."/>
            <person name="Ma J."/>
        </authorList>
    </citation>
    <scope>NUCLEOTIDE SEQUENCE [LARGE SCALE GENOMIC DNA]</scope>
    <source>
        <strain evidence="7">JCM 17808</strain>
    </source>
</reference>
<protein>
    <submittedName>
        <fullName evidence="6">LysR family transcriptional regulator</fullName>
    </submittedName>
</protein>
<dbReference type="InterPro" id="IPR036388">
    <property type="entry name" value="WH-like_DNA-bd_sf"/>
</dbReference>
<sequence>MAQSAMQGSMNWTLGQLRTFVAVADHGTMTAAARVLGYTPGAVSQHMSALRRVVGTDLVVQSGRGLALTETGQLLLGRARAVLAAEEQAAQAVRGRVEGSLHGVTLGVFGSASVVAFGPAAAKLSGSGISLQAREVDVEVMQSAVLEGRIDVGIGIDYPSSPLAPQRGLLMHTMRSERFGVVAAAHLPDPTVEELAAASWILPRNESTFGRAMRFACAELGFAPRESHIVVDSAVALAMVGSGMGYTLATPVMMSLAPSTARLVPGIAAGGRRIVIMVHERMAEQPAIAHVVDVLGEVFTELSLAAD</sequence>
<dbReference type="Proteomes" id="UP001500642">
    <property type="component" value="Unassembled WGS sequence"/>
</dbReference>
<dbReference type="InterPro" id="IPR005119">
    <property type="entry name" value="LysR_subst-bd"/>
</dbReference>
<keyword evidence="2" id="KW-0805">Transcription regulation</keyword>
<dbReference type="Gene3D" id="3.40.190.10">
    <property type="entry name" value="Periplasmic binding protein-like II"/>
    <property type="match status" value="2"/>
</dbReference>
<evidence type="ECO:0000313" key="6">
    <source>
        <dbReference type="EMBL" id="GAA4385856.1"/>
    </source>
</evidence>
<keyword evidence="3" id="KW-0238">DNA-binding</keyword>
<keyword evidence="4" id="KW-0804">Transcription</keyword>
<evidence type="ECO:0000313" key="7">
    <source>
        <dbReference type="Proteomes" id="UP001500642"/>
    </source>
</evidence>
<feature type="domain" description="HTH lysR-type" evidence="5">
    <location>
        <begin position="12"/>
        <end position="69"/>
    </location>
</feature>
<dbReference type="SUPFAM" id="SSF46785">
    <property type="entry name" value="Winged helix' DNA-binding domain"/>
    <property type="match status" value="1"/>
</dbReference>
<dbReference type="Gene3D" id="1.10.10.10">
    <property type="entry name" value="Winged helix-like DNA-binding domain superfamily/Winged helix DNA-binding domain"/>
    <property type="match status" value="1"/>
</dbReference>
<organism evidence="6 7">
    <name type="scientific">Brevibacterium pityocampae</name>
    <dbReference type="NCBI Taxonomy" id="506594"/>
    <lineage>
        <taxon>Bacteria</taxon>
        <taxon>Bacillati</taxon>
        <taxon>Actinomycetota</taxon>
        <taxon>Actinomycetes</taxon>
        <taxon>Micrococcales</taxon>
        <taxon>Brevibacteriaceae</taxon>
        <taxon>Brevibacterium</taxon>
    </lineage>
</organism>
<dbReference type="PANTHER" id="PTHR30346">
    <property type="entry name" value="TRANSCRIPTIONAL DUAL REGULATOR HCAR-RELATED"/>
    <property type="match status" value="1"/>
</dbReference>
<dbReference type="PANTHER" id="PTHR30346:SF29">
    <property type="entry name" value="LYSR SUBSTRATE-BINDING"/>
    <property type="match status" value="1"/>
</dbReference>